<accession>A0AAV7TPA8</accession>
<protein>
    <submittedName>
        <fullName evidence="1">Uncharacterized protein</fullName>
    </submittedName>
</protein>
<dbReference type="AlphaFoldDB" id="A0AAV7TPA8"/>
<gene>
    <name evidence="1" type="ORF">NDU88_003011</name>
</gene>
<comment type="caution">
    <text evidence="1">The sequence shown here is derived from an EMBL/GenBank/DDBJ whole genome shotgun (WGS) entry which is preliminary data.</text>
</comment>
<name>A0AAV7TPA8_PLEWA</name>
<reference evidence="1" key="1">
    <citation type="journal article" date="2022" name="bioRxiv">
        <title>Sequencing and chromosome-scale assembly of the giantPleurodeles waltlgenome.</title>
        <authorList>
            <person name="Brown T."/>
            <person name="Elewa A."/>
            <person name="Iarovenko S."/>
            <person name="Subramanian E."/>
            <person name="Araus A.J."/>
            <person name="Petzold A."/>
            <person name="Susuki M."/>
            <person name="Suzuki K.-i.T."/>
            <person name="Hayashi T."/>
            <person name="Toyoda A."/>
            <person name="Oliveira C."/>
            <person name="Osipova E."/>
            <person name="Leigh N.D."/>
            <person name="Simon A."/>
            <person name="Yun M.H."/>
        </authorList>
    </citation>
    <scope>NUCLEOTIDE SEQUENCE</scope>
    <source>
        <strain evidence="1">20211129_DDA</strain>
        <tissue evidence="1">Liver</tissue>
    </source>
</reference>
<dbReference type="EMBL" id="JANPWB010000006">
    <property type="protein sequence ID" value="KAJ1177759.1"/>
    <property type="molecule type" value="Genomic_DNA"/>
</dbReference>
<evidence type="ECO:0000313" key="2">
    <source>
        <dbReference type="Proteomes" id="UP001066276"/>
    </source>
</evidence>
<sequence>MGALRVYFPRAPGRGAPPAMFPASDLFIGAPLSLRASWYLDDVSGAEDWRCSRDLAPSVVQAALSPRSMLATGLRGKWRPPSYVLP</sequence>
<evidence type="ECO:0000313" key="1">
    <source>
        <dbReference type="EMBL" id="KAJ1177759.1"/>
    </source>
</evidence>
<organism evidence="1 2">
    <name type="scientific">Pleurodeles waltl</name>
    <name type="common">Iberian ribbed newt</name>
    <dbReference type="NCBI Taxonomy" id="8319"/>
    <lineage>
        <taxon>Eukaryota</taxon>
        <taxon>Metazoa</taxon>
        <taxon>Chordata</taxon>
        <taxon>Craniata</taxon>
        <taxon>Vertebrata</taxon>
        <taxon>Euteleostomi</taxon>
        <taxon>Amphibia</taxon>
        <taxon>Batrachia</taxon>
        <taxon>Caudata</taxon>
        <taxon>Salamandroidea</taxon>
        <taxon>Salamandridae</taxon>
        <taxon>Pleurodelinae</taxon>
        <taxon>Pleurodeles</taxon>
    </lineage>
</organism>
<proteinExistence type="predicted"/>
<dbReference type="Proteomes" id="UP001066276">
    <property type="component" value="Chromosome 3_2"/>
</dbReference>
<keyword evidence="2" id="KW-1185">Reference proteome</keyword>